<gene>
    <name evidence="3" type="ORF">BCR34DRAFT_23517</name>
</gene>
<dbReference type="PANTHER" id="PTHR42059">
    <property type="entry name" value="TNT DOMAIN-CONTAINING PROTEIN"/>
    <property type="match status" value="1"/>
</dbReference>
<comment type="caution">
    <text evidence="3">The sequence shown here is derived from an EMBL/GenBank/DDBJ whole genome shotgun (WGS) entry which is preliminary data.</text>
</comment>
<dbReference type="EMBL" id="MCFA01000011">
    <property type="protein sequence ID" value="ORY17664.1"/>
    <property type="molecule type" value="Genomic_DNA"/>
</dbReference>
<dbReference type="GO" id="GO:0050135">
    <property type="term" value="F:NADP+ nucleosidase activity"/>
    <property type="evidence" value="ECO:0007669"/>
    <property type="project" value="InterPro"/>
</dbReference>
<feature type="signal peptide" evidence="1">
    <location>
        <begin position="1"/>
        <end position="18"/>
    </location>
</feature>
<evidence type="ECO:0000313" key="3">
    <source>
        <dbReference type="EMBL" id="ORY17664.1"/>
    </source>
</evidence>
<feature type="chain" id="PRO_5010996504" description="TNT domain-containing protein" evidence="1">
    <location>
        <begin position="19"/>
        <end position="230"/>
    </location>
</feature>
<evidence type="ECO:0000256" key="1">
    <source>
        <dbReference type="SAM" id="SignalP"/>
    </source>
</evidence>
<dbReference type="InterPro" id="IPR053024">
    <property type="entry name" value="Fungal_surface_NADase"/>
</dbReference>
<name>A0A1Y2A592_9PLEO</name>
<keyword evidence="4" id="KW-1185">Reference proteome</keyword>
<keyword evidence="1" id="KW-0732">Signal</keyword>
<dbReference type="Pfam" id="PF14021">
    <property type="entry name" value="TNT"/>
    <property type="match status" value="1"/>
</dbReference>
<reference evidence="3 4" key="1">
    <citation type="submission" date="2016-07" db="EMBL/GenBank/DDBJ databases">
        <title>Pervasive Adenine N6-methylation of Active Genes in Fungi.</title>
        <authorList>
            <consortium name="DOE Joint Genome Institute"/>
            <person name="Mondo S.J."/>
            <person name="Dannebaum R.O."/>
            <person name="Kuo R.C."/>
            <person name="Labutti K."/>
            <person name="Haridas S."/>
            <person name="Kuo A."/>
            <person name="Salamov A."/>
            <person name="Ahrendt S.R."/>
            <person name="Lipzen A."/>
            <person name="Sullivan W."/>
            <person name="Andreopoulos W.B."/>
            <person name="Clum A."/>
            <person name="Lindquist E."/>
            <person name="Daum C."/>
            <person name="Ramamoorthy G.K."/>
            <person name="Gryganskyi A."/>
            <person name="Culley D."/>
            <person name="Magnuson J.K."/>
            <person name="James T.Y."/>
            <person name="O'Malley M.A."/>
            <person name="Stajich J.E."/>
            <person name="Spatafora J.W."/>
            <person name="Visel A."/>
            <person name="Grigoriev I.V."/>
        </authorList>
    </citation>
    <scope>NUCLEOTIDE SEQUENCE [LARGE SCALE GENOMIC DNA]</scope>
    <source>
        <strain evidence="3 4">CBS 115471</strain>
    </source>
</reference>
<dbReference type="Proteomes" id="UP000193144">
    <property type="component" value="Unassembled WGS sequence"/>
</dbReference>
<proteinExistence type="predicted"/>
<evidence type="ECO:0000313" key="4">
    <source>
        <dbReference type="Proteomes" id="UP000193144"/>
    </source>
</evidence>
<organism evidence="3 4">
    <name type="scientific">Clohesyomyces aquaticus</name>
    <dbReference type="NCBI Taxonomy" id="1231657"/>
    <lineage>
        <taxon>Eukaryota</taxon>
        <taxon>Fungi</taxon>
        <taxon>Dikarya</taxon>
        <taxon>Ascomycota</taxon>
        <taxon>Pezizomycotina</taxon>
        <taxon>Dothideomycetes</taxon>
        <taxon>Pleosporomycetidae</taxon>
        <taxon>Pleosporales</taxon>
        <taxon>Lindgomycetaceae</taxon>
        <taxon>Clohesyomyces</taxon>
    </lineage>
</organism>
<dbReference type="InterPro" id="IPR025331">
    <property type="entry name" value="TNT"/>
</dbReference>
<dbReference type="PANTHER" id="PTHR42059:SF1">
    <property type="entry name" value="TNT DOMAIN-CONTAINING PROTEIN"/>
    <property type="match status" value="1"/>
</dbReference>
<sequence>MRLDWLLAGCALASLGTSIPLTKRDPDLDPKHCDNFCAGTNQSGDPSLYICGDPRLGPITLPTSFPLEGALDGIAGVKSTYHRFGGMCPGAFLAAYTDPKTGAYVYPPFDGFSLSTNGTAITASMTLVPGTILDRFGSEFGTFMSPGGAPYAQRALPPTNLNAAPGAAFPYNYRVYIVERGLTVKAGPITGWFGQQGLGLQFVVPGTILSLVDQGYLSRVNLTADPYWRK</sequence>
<evidence type="ECO:0000259" key="2">
    <source>
        <dbReference type="Pfam" id="PF14021"/>
    </source>
</evidence>
<accession>A0A1Y2A592</accession>
<dbReference type="OrthoDB" id="2923349at2759"/>
<feature type="domain" description="TNT" evidence="2">
    <location>
        <begin position="126"/>
        <end position="220"/>
    </location>
</feature>
<protein>
    <recommendedName>
        <fullName evidence="2">TNT domain-containing protein</fullName>
    </recommendedName>
</protein>
<dbReference type="AlphaFoldDB" id="A0A1Y2A592"/>